<gene>
    <name evidence="2" type="ORF">Pmani_014013</name>
</gene>
<dbReference type="Proteomes" id="UP001292094">
    <property type="component" value="Unassembled WGS sequence"/>
</dbReference>
<feature type="compositionally biased region" description="Low complexity" evidence="1">
    <location>
        <begin position="526"/>
        <end position="537"/>
    </location>
</feature>
<feature type="region of interest" description="Disordered" evidence="1">
    <location>
        <begin position="236"/>
        <end position="491"/>
    </location>
</feature>
<dbReference type="AlphaFoldDB" id="A0AAE1PV59"/>
<feature type="compositionally biased region" description="Basic and acidic residues" evidence="1">
    <location>
        <begin position="561"/>
        <end position="573"/>
    </location>
</feature>
<feature type="region of interest" description="Disordered" evidence="1">
    <location>
        <begin position="146"/>
        <end position="216"/>
    </location>
</feature>
<protein>
    <submittedName>
        <fullName evidence="2">Uncharacterized protein</fullName>
    </submittedName>
</protein>
<feature type="compositionally biased region" description="Polar residues" evidence="1">
    <location>
        <begin position="471"/>
        <end position="491"/>
    </location>
</feature>
<feature type="compositionally biased region" description="Polar residues" evidence="1">
    <location>
        <begin position="372"/>
        <end position="383"/>
    </location>
</feature>
<feature type="compositionally biased region" description="Low complexity" evidence="1">
    <location>
        <begin position="189"/>
        <end position="202"/>
    </location>
</feature>
<feature type="compositionally biased region" description="Basic residues" evidence="1">
    <location>
        <begin position="103"/>
        <end position="120"/>
    </location>
</feature>
<feature type="compositionally biased region" description="Polar residues" evidence="1">
    <location>
        <begin position="451"/>
        <end position="462"/>
    </location>
</feature>
<feature type="compositionally biased region" description="Low complexity" evidence="1">
    <location>
        <begin position="155"/>
        <end position="168"/>
    </location>
</feature>
<organism evidence="2 3">
    <name type="scientific">Petrolisthes manimaculis</name>
    <dbReference type="NCBI Taxonomy" id="1843537"/>
    <lineage>
        <taxon>Eukaryota</taxon>
        <taxon>Metazoa</taxon>
        <taxon>Ecdysozoa</taxon>
        <taxon>Arthropoda</taxon>
        <taxon>Crustacea</taxon>
        <taxon>Multicrustacea</taxon>
        <taxon>Malacostraca</taxon>
        <taxon>Eumalacostraca</taxon>
        <taxon>Eucarida</taxon>
        <taxon>Decapoda</taxon>
        <taxon>Pleocyemata</taxon>
        <taxon>Anomura</taxon>
        <taxon>Galatheoidea</taxon>
        <taxon>Porcellanidae</taxon>
        <taxon>Petrolisthes</taxon>
    </lineage>
</organism>
<feature type="compositionally biased region" description="Polar residues" evidence="1">
    <location>
        <begin position="242"/>
        <end position="254"/>
    </location>
</feature>
<reference evidence="2" key="1">
    <citation type="submission" date="2023-11" db="EMBL/GenBank/DDBJ databases">
        <title>Genome assemblies of two species of porcelain crab, Petrolisthes cinctipes and Petrolisthes manimaculis (Anomura: Porcellanidae).</title>
        <authorList>
            <person name="Angst P."/>
        </authorList>
    </citation>
    <scope>NUCLEOTIDE SEQUENCE</scope>
    <source>
        <strain evidence="2">PB745_02</strain>
        <tissue evidence="2">Gill</tissue>
    </source>
</reference>
<feature type="compositionally biased region" description="Pro residues" evidence="1">
    <location>
        <begin position="7"/>
        <end position="18"/>
    </location>
</feature>
<accession>A0AAE1PV59</accession>
<feature type="region of interest" description="Disordered" evidence="1">
    <location>
        <begin position="99"/>
        <end position="126"/>
    </location>
</feature>
<feature type="compositionally biased region" description="Pro residues" evidence="1">
    <location>
        <begin position="404"/>
        <end position="417"/>
    </location>
</feature>
<dbReference type="EMBL" id="JAWZYT010001193">
    <property type="protein sequence ID" value="KAK4314711.1"/>
    <property type="molecule type" value="Genomic_DNA"/>
</dbReference>
<feature type="region of interest" description="Disordered" evidence="1">
    <location>
        <begin position="1"/>
        <end position="38"/>
    </location>
</feature>
<feature type="compositionally biased region" description="Low complexity" evidence="1">
    <location>
        <begin position="349"/>
        <end position="364"/>
    </location>
</feature>
<feature type="compositionally biased region" description="Low complexity" evidence="1">
    <location>
        <begin position="310"/>
        <end position="342"/>
    </location>
</feature>
<evidence type="ECO:0000256" key="1">
    <source>
        <dbReference type="SAM" id="MobiDB-lite"/>
    </source>
</evidence>
<evidence type="ECO:0000313" key="2">
    <source>
        <dbReference type="EMBL" id="KAK4314711.1"/>
    </source>
</evidence>
<sequence length="592" mass="65889">MRVFPSPLDPHQPAPPSHQNPSSSPTYPLNPQYPKPLLKHSSNWPRFAVHSPVLGVSRPPAGTASRVTGFYPQSVTPTYHQLTVRTSHHVASRRLVSQPSYRHTTRPHQYPHHHHHRHPHYTSTTTATTTTPISYNNNNIPSRPSHHFPHHHKPTTTITTTTTTTTTTKAPSYGTPRPQQDPSHFHRQTTITTTTKTTTTTTPASPSLLIPTHIPDLRNMITTRSKMKQNTRISPKPFTFQLAPSPQGSSSVFSVTRPPISRPHRFPPTTIQPSREFQTPNPSGNMNRRRFGHSIPMPIQRSNHGHHSSSHTPTTTTPTTTQPESSNNNNSNIIIIPTTTTNNHHHNNHNNNNMSSSRSIISSTRNGPKDTTGVQFTPRLSAQHSRRIAQRTNPSVQFHSRRFQPPPSARPSPPPIQLPQRRIKPDVVLRGSTKTTKQEKEEEDEQGKDQFTTNTKSHSSENLGVEVSDARATSSSNNSKATQSQSPSSTIDASSLSAFSLLHSGSPLTVSSSITRREWKGSPTVQQQQQQQQQQQRRQQRHPCSPTPPPHAPGDVTSSEPPRRVTEGREGHFNTKLTVEDSTVFISGPFIT</sequence>
<feature type="region of interest" description="Disordered" evidence="1">
    <location>
        <begin position="515"/>
        <end position="576"/>
    </location>
</feature>
<proteinExistence type="predicted"/>
<name>A0AAE1PV59_9EUCA</name>
<comment type="caution">
    <text evidence="2">The sequence shown here is derived from an EMBL/GenBank/DDBJ whole genome shotgun (WGS) entry which is preliminary data.</text>
</comment>
<feature type="compositionally biased region" description="Polar residues" evidence="1">
    <location>
        <begin position="19"/>
        <end position="29"/>
    </location>
</feature>
<evidence type="ECO:0000313" key="3">
    <source>
        <dbReference type="Proteomes" id="UP001292094"/>
    </source>
</evidence>
<feature type="compositionally biased region" description="Polar residues" evidence="1">
    <location>
        <begin position="269"/>
        <end position="286"/>
    </location>
</feature>
<keyword evidence="3" id="KW-1185">Reference proteome</keyword>